<reference evidence="2 3" key="1">
    <citation type="submission" date="2019-07" db="EMBL/GenBank/DDBJ databases">
        <title>Genomes of sea-ice associated Colwellia species.</title>
        <authorList>
            <person name="Bowman J.P."/>
        </authorList>
    </citation>
    <scope>NUCLEOTIDE SEQUENCE [LARGE SCALE GENOMIC DNA]</scope>
    <source>
        <strain evidence="2 3">ACAM 459</strain>
    </source>
</reference>
<name>A0A5C6Q5G4_9GAMM</name>
<organism evidence="2 3">
    <name type="scientific">Colwellia demingiae</name>
    <dbReference type="NCBI Taxonomy" id="89401"/>
    <lineage>
        <taxon>Bacteria</taxon>
        <taxon>Pseudomonadati</taxon>
        <taxon>Pseudomonadota</taxon>
        <taxon>Gammaproteobacteria</taxon>
        <taxon>Alteromonadales</taxon>
        <taxon>Colwelliaceae</taxon>
        <taxon>Colwellia</taxon>
    </lineage>
</organism>
<keyword evidence="1" id="KW-0472">Membrane</keyword>
<keyword evidence="3" id="KW-1185">Reference proteome</keyword>
<dbReference type="OrthoDB" id="6227667at2"/>
<dbReference type="Proteomes" id="UP000321822">
    <property type="component" value="Unassembled WGS sequence"/>
</dbReference>
<dbReference type="EMBL" id="VOLT01000015">
    <property type="protein sequence ID" value="TWX64126.1"/>
    <property type="molecule type" value="Genomic_DNA"/>
</dbReference>
<feature type="transmembrane region" description="Helical" evidence="1">
    <location>
        <begin position="47"/>
        <end position="64"/>
    </location>
</feature>
<keyword evidence="1" id="KW-1133">Transmembrane helix</keyword>
<evidence type="ECO:0000313" key="2">
    <source>
        <dbReference type="EMBL" id="TWX64126.1"/>
    </source>
</evidence>
<feature type="transmembrane region" description="Helical" evidence="1">
    <location>
        <begin position="99"/>
        <end position="124"/>
    </location>
</feature>
<keyword evidence="1" id="KW-0812">Transmembrane</keyword>
<accession>A0A5C6Q5G4</accession>
<protein>
    <submittedName>
        <fullName evidence="2">Uncharacterized protein</fullName>
    </submittedName>
</protein>
<dbReference type="AlphaFoldDB" id="A0A5C6Q5G4"/>
<evidence type="ECO:0000256" key="1">
    <source>
        <dbReference type="SAM" id="Phobius"/>
    </source>
</evidence>
<sequence length="136" mass="14871">MVFSMGLSMNQVRGFTLSFVIVIISFVFSAVAAGLLADLVGIWKKPAIGSVAAFCVVIVGYVTAPSHKRMASVIWLIVGAISAWFLAGDSYYPEDYEHAYQLTIIPLLATYLSGLLDLLLCLVWHKKQNKNEGLNT</sequence>
<proteinExistence type="predicted"/>
<gene>
    <name evidence="2" type="ORF">ESZ36_20885</name>
</gene>
<comment type="caution">
    <text evidence="2">The sequence shown here is derived from an EMBL/GenBank/DDBJ whole genome shotgun (WGS) entry which is preliminary data.</text>
</comment>
<evidence type="ECO:0000313" key="3">
    <source>
        <dbReference type="Proteomes" id="UP000321822"/>
    </source>
</evidence>
<feature type="transmembrane region" description="Helical" evidence="1">
    <location>
        <begin position="71"/>
        <end position="87"/>
    </location>
</feature>
<feature type="transmembrane region" description="Helical" evidence="1">
    <location>
        <begin position="12"/>
        <end position="35"/>
    </location>
</feature>